<name>A0AA39XUG5_9PEZI</name>
<evidence type="ECO:0000256" key="1">
    <source>
        <dbReference type="SAM" id="MobiDB-lite"/>
    </source>
</evidence>
<organism evidence="3 4">
    <name type="scientific">Lasiodiplodia hormozganensis</name>
    <dbReference type="NCBI Taxonomy" id="869390"/>
    <lineage>
        <taxon>Eukaryota</taxon>
        <taxon>Fungi</taxon>
        <taxon>Dikarya</taxon>
        <taxon>Ascomycota</taxon>
        <taxon>Pezizomycotina</taxon>
        <taxon>Dothideomycetes</taxon>
        <taxon>Dothideomycetes incertae sedis</taxon>
        <taxon>Botryosphaeriales</taxon>
        <taxon>Botryosphaeriaceae</taxon>
        <taxon>Lasiodiplodia</taxon>
    </lineage>
</organism>
<proteinExistence type="predicted"/>
<accession>A0AA39XUG5</accession>
<keyword evidence="4" id="KW-1185">Reference proteome</keyword>
<evidence type="ECO:0000256" key="2">
    <source>
        <dbReference type="SAM" id="Phobius"/>
    </source>
</evidence>
<reference evidence="3" key="1">
    <citation type="submission" date="2023-06" db="EMBL/GenBank/DDBJ databases">
        <title>Multi-omics analyses reveal the molecular pathogenesis toolkit of Lasiodiplodia hormozganensis, a cross-kingdom pathogen.</title>
        <authorList>
            <person name="Felix C."/>
            <person name="Meneses R."/>
            <person name="Goncalves M.F.M."/>
            <person name="Tilleman L."/>
            <person name="Duarte A.S."/>
            <person name="Jorrin-Novo J.V."/>
            <person name="Van De Peer Y."/>
            <person name="Deforce D."/>
            <person name="Van Nieuwerburgh F."/>
            <person name="Esteves A.C."/>
            <person name="Alves A."/>
        </authorList>
    </citation>
    <scope>NUCLEOTIDE SEQUENCE</scope>
    <source>
        <strain evidence="3">CBS 339.90</strain>
    </source>
</reference>
<feature type="transmembrane region" description="Helical" evidence="2">
    <location>
        <begin position="170"/>
        <end position="189"/>
    </location>
</feature>
<keyword evidence="2" id="KW-0472">Membrane</keyword>
<gene>
    <name evidence="3" type="ORF">DIS24_g9337</name>
</gene>
<feature type="region of interest" description="Disordered" evidence="1">
    <location>
        <begin position="1"/>
        <end position="33"/>
    </location>
</feature>
<sequence length="201" mass="22739">MTPESQTSSNKQHTLRVPDHPSGSSSPLRDIEAGEPHQGVLLDDMEANPRYARSARPRRAGAPPPWWASIFEHYLAASFMMVTSSMVSTFWIDNALPFCSKFWSVLGNADECYWRPNVFMILAACTGYSVCAFWWYNQHKRWPYQIQTIALCLFGGIVLSLILKADLEHILRNTLTWSIFTGLMVSAIMDRRKAPRGGAIL</sequence>
<keyword evidence="2" id="KW-1133">Transmembrane helix</keyword>
<feature type="compositionally biased region" description="Polar residues" evidence="1">
    <location>
        <begin position="1"/>
        <end position="12"/>
    </location>
</feature>
<evidence type="ECO:0000313" key="4">
    <source>
        <dbReference type="Proteomes" id="UP001175001"/>
    </source>
</evidence>
<dbReference type="Proteomes" id="UP001175001">
    <property type="component" value="Unassembled WGS sequence"/>
</dbReference>
<protein>
    <submittedName>
        <fullName evidence="3">Uncharacterized protein</fullName>
    </submittedName>
</protein>
<keyword evidence="2" id="KW-0812">Transmembrane</keyword>
<feature type="transmembrane region" description="Helical" evidence="2">
    <location>
        <begin position="117"/>
        <end position="136"/>
    </location>
</feature>
<evidence type="ECO:0000313" key="3">
    <source>
        <dbReference type="EMBL" id="KAK0640453.1"/>
    </source>
</evidence>
<dbReference type="AlphaFoldDB" id="A0AA39XUG5"/>
<comment type="caution">
    <text evidence="3">The sequence shown here is derived from an EMBL/GenBank/DDBJ whole genome shotgun (WGS) entry which is preliminary data.</text>
</comment>
<feature type="transmembrane region" description="Helical" evidence="2">
    <location>
        <begin position="74"/>
        <end position="96"/>
    </location>
</feature>
<dbReference type="EMBL" id="JAUJDW010000081">
    <property type="protein sequence ID" value="KAK0640453.1"/>
    <property type="molecule type" value="Genomic_DNA"/>
</dbReference>
<feature type="transmembrane region" description="Helical" evidence="2">
    <location>
        <begin position="142"/>
        <end position="163"/>
    </location>
</feature>